<evidence type="ECO:0000313" key="6">
    <source>
        <dbReference type="EMBL" id="MCF4123378.1"/>
    </source>
</evidence>
<feature type="DNA-binding region" description="H-T-H motif" evidence="4">
    <location>
        <begin position="37"/>
        <end position="56"/>
    </location>
</feature>
<dbReference type="Pfam" id="PF00440">
    <property type="entry name" value="TetR_N"/>
    <property type="match status" value="1"/>
</dbReference>
<dbReference type="EMBL" id="JAKGSG010000059">
    <property type="protein sequence ID" value="MCF4123378.1"/>
    <property type="molecule type" value="Genomic_DNA"/>
</dbReference>
<dbReference type="PROSITE" id="PS50977">
    <property type="entry name" value="HTH_TETR_2"/>
    <property type="match status" value="1"/>
</dbReference>
<feature type="domain" description="HTH tetR-type" evidence="5">
    <location>
        <begin position="14"/>
        <end position="74"/>
    </location>
</feature>
<evidence type="ECO:0000259" key="5">
    <source>
        <dbReference type="PROSITE" id="PS50977"/>
    </source>
</evidence>
<keyword evidence="3" id="KW-0804">Transcription</keyword>
<dbReference type="PRINTS" id="PR00455">
    <property type="entry name" value="HTHTETR"/>
</dbReference>
<dbReference type="Pfam" id="PF17754">
    <property type="entry name" value="TetR_C_14"/>
    <property type="match status" value="1"/>
</dbReference>
<sequence>MNRKQTPLREQTRNVVRSLLAQTAVELFAAQGYDDTTLDEVAAAAGVSRRTLFNYFRNKEDLALSGLSEQGELIAASLAERPADEDPWTSLRAAFQVLEEIETTAERRLELITLLFGNETLRAGHAEKQARWQDLLAPLIEPRLPESDRRALEARTIAAAAIACLQAANEEWVRLSGQVDLFDLYDTAVRAIHRT</sequence>
<dbReference type="SUPFAM" id="SSF46689">
    <property type="entry name" value="Homeodomain-like"/>
    <property type="match status" value="1"/>
</dbReference>
<evidence type="ECO:0000256" key="1">
    <source>
        <dbReference type="ARBA" id="ARBA00023015"/>
    </source>
</evidence>
<reference evidence="6" key="1">
    <citation type="submission" date="2022-01" db="EMBL/GenBank/DDBJ databases">
        <title>Antribacter sp. nov., isolated from Guizhou of China.</title>
        <authorList>
            <person name="Chengliang C."/>
            <person name="Ya Z."/>
        </authorList>
    </citation>
    <scope>NUCLEOTIDE SEQUENCE</scope>
    <source>
        <strain evidence="6">KLBMP 9083</strain>
    </source>
</reference>
<keyword evidence="7" id="KW-1185">Reference proteome</keyword>
<dbReference type="PROSITE" id="PS01081">
    <property type="entry name" value="HTH_TETR_1"/>
    <property type="match status" value="1"/>
</dbReference>
<name>A0AA41QH43_9MICO</name>
<evidence type="ECO:0000313" key="7">
    <source>
        <dbReference type="Proteomes" id="UP001165405"/>
    </source>
</evidence>
<keyword evidence="1" id="KW-0805">Transcription regulation</keyword>
<dbReference type="PANTHER" id="PTHR30055">
    <property type="entry name" value="HTH-TYPE TRANSCRIPTIONAL REGULATOR RUTR"/>
    <property type="match status" value="1"/>
</dbReference>
<comment type="caution">
    <text evidence="6">The sequence shown here is derived from an EMBL/GenBank/DDBJ whole genome shotgun (WGS) entry which is preliminary data.</text>
</comment>
<dbReference type="InterPro" id="IPR001647">
    <property type="entry name" value="HTH_TetR"/>
</dbReference>
<dbReference type="PANTHER" id="PTHR30055:SF238">
    <property type="entry name" value="MYCOFACTOCIN BIOSYNTHESIS TRANSCRIPTIONAL REGULATOR MFTR-RELATED"/>
    <property type="match status" value="1"/>
</dbReference>
<accession>A0AA41QH43</accession>
<dbReference type="Gene3D" id="1.10.10.60">
    <property type="entry name" value="Homeodomain-like"/>
    <property type="match status" value="1"/>
</dbReference>
<dbReference type="InterPro" id="IPR009057">
    <property type="entry name" value="Homeodomain-like_sf"/>
</dbReference>
<dbReference type="InterPro" id="IPR041347">
    <property type="entry name" value="MftR_C"/>
</dbReference>
<organism evidence="6 7">
    <name type="scientific">Antribacter soli</name>
    <dbReference type="NCBI Taxonomy" id="2910976"/>
    <lineage>
        <taxon>Bacteria</taxon>
        <taxon>Bacillati</taxon>
        <taxon>Actinomycetota</taxon>
        <taxon>Actinomycetes</taxon>
        <taxon>Micrococcales</taxon>
        <taxon>Promicromonosporaceae</taxon>
        <taxon>Antribacter</taxon>
    </lineage>
</organism>
<gene>
    <name evidence="6" type="ORF">L1785_20635</name>
</gene>
<dbReference type="Proteomes" id="UP001165405">
    <property type="component" value="Unassembled WGS sequence"/>
</dbReference>
<dbReference type="InterPro" id="IPR050109">
    <property type="entry name" value="HTH-type_TetR-like_transc_reg"/>
</dbReference>
<keyword evidence="2 4" id="KW-0238">DNA-binding</keyword>
<dbReference type="RefSeq" id="WP_236091190.1">
    <property type="nucleotide sequence ID" value="NZ_JAKGSG010000059.1"/>
</dbReference>
<dbReference type="Gene3D" id="1.10.357.10">
    <property type="entry name" value="Tetracycline Repressor, domain 2"/>
    <property type="match status" value="1"/>
</dbReference>
<evidence type="ECO:0000256" key="2">
    <source>
        <dbReference type="ARBA" id="ARBA00023125"/>
    </source>
</evidence>
<dbReference type="AlphaFoldDB" id="A0AA41QH43"/>
<evidence type="ECO:0000256" key="3">
    <source>
        <dbReference type="ARBA" id="ARBA00023163"/>
    </source>
</evidence>
<dbReference type="InterPro" id="IPR023772">
    <property type="entry name" value="DNA-bd_HTH_TetR-type_CS"/>
</dbReference>
<proteinExistence type="predicted"/>
<dbReference type="GO" id="GO:0003700">
    <property type="term" value="F:DNA-binding transcription factor activity"/>
    <property type="evidence" value="ECO:0007669"/>
    <property type="project" value="TreeGrafter"/>
</dbReference>
<evidence type="ECO:0000256" key="4">
    <source>
        <dbReference type="PROSITE-ProRule" id="PRU00335"/>
    </source>
</evidence>
<dbReference type="GO" id="GO:0000976">
    <property type="term" value="F:transcription cis-regulatory region binding"/>
    <property type="evidence" value="ECO:0007669"/>
    <property type="project" value="TreeGrafter"/>
</dbReference>
<protein>
    <submittedName>
        <fullName evidence="6">TetR/AcrR family transcriptional regulator</fullName>
    </submittedName>
</protein>